<dbReference type="PROSITE" id="PS50853">
    <property type="entry name" value="FN3"/>
    <property type="match status" value="1"/>
</dbReference>
<name>A0A660LGV1_9ACTN</name>
<dbReference type="AlphaFoldDB" id="A0A660LGV1"/>
<dbReference type="InterPro" id="IPR036116">
    <property type="entry name" value="FN3_sf"/>
</dbReference>
<feature type="domain" description="Fibronectin type-III" evidence="3">
    <location>
        <begin position="16"/>
        <end position="114"/>
    </location>
</feature>
<protein>
    <recommendedName>
        <fullName evidence="3">Fibronectin type-III domain-containing protein</fullName>
    </recommendedName>
</protein>
<dbReference type="GO" id="GO:0005975">
    <property type="term" value="P:carbohydrate metabolic process"/>
    <property type="evidence" value="ECO:0007669"/>
    <property type="project" value="UniProtKB-ARBA"/>
</dbReference>
<keyword evidence="5" id="KW-1185">Reference proteome</keyword>
<evidence type="ECO:0000313" key="5">
    <source>
        <dbReference type="Proteomes" id="UP000278962"/>
    </source>
</evidence>
<organism evidence="4 5">
    <name type="scientific">Solirubrobacter pauli</name>
    <dbReference type="NCBI Taxonomy" id="166793"/>
    <lineage>
        <taxon>Bacteria</taxon>
        <taxon>Bacillati</taxon>
        <taxon>Actinomycetota</taxon>
        <taxon>Thermoleophilia</taxon>
        <taxon>Solirubrobacterales</taxon>
        <taxon>Solirubrobacteraceae</taxon>
        <taxon>Solirubrobacter</taxon>
    </lineage>
</organism>
<sequence length="405" mass="41819">MQLAALFATALIAQSAPTVTTGGAESVTTGSAAVTGTVNPGGEATTYQFEYGTSTSYGLTTPQQDAGNGTADVAARATLTSLTNNTTYHYRLVATNASGVTRGSDRTLKTSAPAAAPSISSRAATGVSGGGATLNAGINPRGLATDVYFEYGTSTSYGTRTPTVGIGAGTSTVSAGAPIGGLRPNTRYNYRAVATSAAGITRGGNRTFTTSRVPTGVAITPSTVKPTWGSGLTITGTVSGSGTTPVAVEKLDFPFQGQWTPLATANSNSSGRFTLTVPPLFATTRLRVATRTSTVVTSGVSTVSVAVKVGLKTSRVSTRRTRLTGAIWPSVPRGRASLQRQSRSGRWIPVKRAGVTALGSDRSRYSFTVTRSRTRAMNYRVLVNPRNDGLQVSGSSRVINLKQRR</sequence>
<dbReference type="GO" id="GO:0016798">
    <property type="term" value="F:hydrolase activity, acting on glycosyl bonds"/>
    <property type="evidence" value="ECO:0007669"/>
    <property type="project" value="UniProtKB-KW"/>
</dbReference>
<dbReference type="Gene3D" id="2.60.40.10">
    <property type="entry name" value="Immunoglobulins"/>
    <property type="match status" value="1"/>
</dbReference>
<dbReference type="Proteomes" id="UP000278962">
    <property type="component" value="Unassembled WGS sequence"/>
</dbReference>
<dbReference type="SUPFAM" id="SSF49265">
    <property type="entry name" value="Fibronectin type III"/>
    <property type="match status" value="1"/>
</dbReference>
<dbReference type="InterPro" id="IPR003961">
    <property type="entry name" value="FN3_dom"/>
</dbReference>
<dbReference type="RefSeq" id="WP_121251025.1">
    <property type="nucleotide sequence ID" value="NZ_RBIL01000001.1"/>
</dbReference>
<reference evidence="4 5" key="1">
    <citation type="submission" date="2018-10" db="EMBL/GenBank/DDBJ databases">
        <title>Genomic Encyclopedia of Archaeal and Bacterial Type Strains, Phase II (KMG-II): from individual species to whole genera.</title>
        <authorList>
            <person name="Goeker M."/>
        </authorList>
    </citation>
    <scope>NUCLEOTIDE SEQUENCE [LARGE SCALE GENOMIC DNA]</scope>
    <source>
        <strain evidence="4 5">DSM 14954</strain>
    </source>
</reference>
<keyword evidence="1" id="KW-0378">Hydrolase</keyword>
<proteinExistence type="predicted"/>
<dbReference type="EMBL" id="RBIL01000001">
    <property type="protein sequence ID" value="RKQ93160.1"/>
    <property type="molecule type" value="Genomic_DNA"/>
</dbReference>
<comment type="caution">
    <text evidence="4">The sequence shown here is derived from an EMBL/GenBank/DDBJ whole genome shotgun (WGS) entry which is preliminary data.</text>
</comment>
<feature type="chain" id="PRO_5038429086" description="Fibronectin type-III domain-containing protein" evidence="2">
    <location>
        <begin position="16"/>
        <end position="405"/>
    </location>
</feature>
<keyword evidence="2" id="KW-0732">Signal</keyword>
<evidence type="ECO:0000256" key="1">
    <source>
        <dbReference type="ARBA" id="ARBA00023295"/>
    </source>
</evidence>
<evidence type="ECO:0000313" key="4">
    <source>
        <dbReference type="EMBL" id="RKQ93160.1"/>
    </source>
</evidence>
<dbReference type="OrthoDB" id="9816550at2"/>
<feature type="signal peptide" evidence="2">
    <location>
        <begin position="1"/>
        <end position="15"/>
    </location>
</feature>
<gene>
    <name evidence="4" type="ORF">C8N24_3020</name>
</gene>
<keyword evidence="1" id="KW-0326">Glycosidase</keyword>
<evidence type="ECO:0000256" key="2">
    <source>
        <dbReference type="SAM" id="SignalP"/>
    </source>
</evidence>
<accession>A0A660LGV1</accession>
<evidence type="ECO:0000259" key="3">
    <source>
        <dbReference type="PROSITE" id="PS50853"/>
    </source>
</evidence>
<dbReference type="InterPro" id="IPR013783">
    <property type="entry name" value="Ig-like_fold"/>
</dbReference>